<dbReference type="InterPro" id="IPR002575">
    <property type="entry name" value="Aminoglycoside_PTrfase"/>
</dbReference>
<accession>T0IGE4</accession>
<protein>
    <recommendedName>
        <fullName evidence="1">Aminoglycoside phosphotransferase domain-containing protein</fullName>
    </recommendedName>
</protein>
<evidence type="ECO:0000313" key="3">
    <source>
        <dbReference type="Proteomes" id="UP000015525"/>
    </source>
</evidence>
<organism evidence="2 3">
    <name type="scientific">Sphingobium quisquiliarum P25</name>
    <dbReference type="NCBI Taxonomy" id="1329909"/>
    <lineage>
        <taxon>Bacteria</taxon>
        <taxon>Pseudomonadati</taxon>
        <taxon>Pseudomonadota</taxon>
        <taxon>Alphaproteobacteria</taxon>
        <taxon>Sphingomonadales</taxon>
        <taxon>Sphingomonadaceae</taxon>
        <taxon>Sphingobium</taxon>
    </lineage>
</organism>
<reference evidence="2 3" key="1">
    <citation type="journal article" date="2013" name="Genome Announc.">
        <title>Draft Genome Sequence of Sphingobium quisquiliarum Strain P25T, a Novel Hexachlorocyclohexane (HCH)-Degrading Bacterium Isolated from an HCH Dumpsite.</title>
        <authorList>
            <person name="Kumar Singh A."/>
            <person name="Sangwan N."/>
            <person name="Sharma A."/>
            <person name="Gupta V."/>
            <person name="Khurana J.P."/>
            <person name="Lal R."/>
        </authorList>
    </citation>
    <scope>NUCLEOTIDE SEQUENCE [LARGE SCALE GENOMIC DNA]</scope>
    <source>
        <strain evidence="2 3">P25</strain>
    </source>
</reference>
<dbReference type="Gene3D" id="3.90.1200.10">
    <property type="match status" value="1"/>
</dbReference>
<dbReference type="Proteomes" id="UP000015525">
    <property type="component" value="Unassembled WGS sequence"/>
</dbReference>
<dbReference type="InterPro" id="IPR011009">
    <property type="entry name" value="Kinase-like_dom_sf"/>
</dbReference>
<keyword evidence="3" id="KW-1185">Reference proteome</keyword>
<dbReference type="SUPFAM" id="SSF56112">
    <property type="entry name" value="Protein kinase-like (PK-like)"/>
    <property type="match status" value="1"/>
</dbReference>
<proteinExistence type="predicted"/>
<gene>
    <name evidence="2" type="ORF">L288_07455</name>
</gene>
<sequence>MLLGKGKSSHVFRIGGGQIIKVFHAAVSEEMIQREMAAATLAAAHDLPTAAPARRTAVDGLPALIYPEVTGTPLAATIRKYPYRASALLGEMAELLAAIHDRRVSGLRTVNSVIETDINYGPAPAALKQAACAYLATLPLPDHLLHGDFHIDNIIIRDGRPVILDWAKAAIGHPAADMVRAEMLMRFGEGPADPVTALWRDWAAGRLGRAYRQHSGLHREQLSLWRPVVALAWLRARPSVRDRAFHAYLNRALARAGLPRFVPV</sequence>
<comment type="caution">
    <text evidence="2">The sequence shown here is derived from an EMBL/GenBank/DDBJ whole genome shotgun (WGS) entry which is preliminary data.</text>
</comment>
<dbReference type="AlphaFoldDB" id="T0IGE4"/>
<feature type="domain" description="Aminoglycoside phosphotransferase" evidence="1">
    <location>
        <begin position="3"/>
        <end position="204"/>
    </location>
</feature>
<dbReference type="EMBL" id="ATHO01000064">
    <property type="protein sequence ID" value="EQB08709.1"/>
    <property type="molecule type" value="Genomic_DNA"/>
</dbReference>
<evidence type="ECO:0000313" key="2">
    <source>
        <dbReference type="EMBL" id="EQB08709.1"/>
    </source>
</evidence>
<evidence type="ECO:0000259" key="1">
    <source>
        <dbReference type="Pfam" id="PF01636"/>
    </source>
</evidence>
<dbReference type="PATRIC" id="fig|1329909.3.peg.1443"/>
<name>T0IGE4_9SPHN</name>
<dbReference type="Pfam" id="PF01636">
    <property type="entry name" value="APH"/>
    <property type="match status" value="1"/>
</dbReference>